<evidence type="ECO:0000313" key="10">
    <source>
        <dbReference type="EMBL" id="OGK53138.1"/>
    </source>
</evidence>
<dbReference type="PROSITE" id="PS51194">
    <property type="entry name" value="HELICASE_CTER"/>
    <property type="match status" value="1"/>
</dbReference>
<sequence length="694" mass="79508">MSLFSNIDFLPKTASQTIHRLKKIGILTYWDLLNYYPFRIQFYPKPQLISKVVVQVNNENLFTNEFKLSNQITIRGEITKILNVSTKNGRHVQKATLKDESGQMNLIWFNQYYLLSLIKPGSLIQISGKLDQIRGTRSVLVESYELLNNLSDVGIHTGGLIPVYSEKNGLSSRLIREKIYHLLKAYIDEIYDYLPQEIINKYQLIDLRHAISNIHTPIDEHNFELAKHRLAFDEIFILQLKSKIQREQRKRLKVKTQMVETNEIIDKLNQFEEELPFKLTHDQKIAVGELVLDLKKNEPMNRLLQGEVGSGKTVVALIAAYFSYLNGKKTLILAPTEILCQQHFTTLTKLLKNKLKILTLTGSNKTKSGDIKDADIIIGTTALIFKKKYPNVGLIVIDEQHKFGVVQRAKLKNIAQHPHLLTMTATPIPRTVLLTLYGQLDVSRIKELPQERIKTKSFLVPYDKREKAYEWIRKKITTEHIQVFIVCPLIDQSDVETMKDIKAVSREFETLKTQVFPKFRLSLLHGKMKSAEKKRVMTEFTQGTIDILVSTPVVEVGIDIPNAAIIIIESSDRYGLAQLHQLRGRVGRGSIQSYCLLFSENRNPTTQNRLKVFTSTVNGFELAEYDLKNRGAGEIFGTKQHGIPHLKIADFSDFDLVEKTQEAADYVMSRPSLIKSPEITKMLNNLSTDLYSQD</sequence>
<evidence type="ECO:0008006" key="12">
    <source>
        <dbReference type="Google" id="ProtNLM"/>
    </source>
</evidence>
<dbReference type="Pfam" id="PF00271">
    <property type="entry name" value="Helicase_C"/>
    <property type="match status" value="1"/>
</dbReference>
<dbReference type="InterPro" id="IPR047112">
    <property type="entry name" value="RecG/Mfd"/>
</dbReference>
<name>A0A1F7JBY0_9BACT</name>
<evidence type="ECO:0000256" key="2">
    <source>
        <dbReference type="ARBA" id="ARBA00022763"/>
    </source>
</evidence>
<dbReference type="InterPro" id="IPR001650">
    <property type="entry name" value="Helicase_C-like"/>
</dbReference>
<dbReference type="Gene3D" id="3.40.50.300">
    <property type="entry name" value="P-loop containing nucleotide triphosphate hydrolases"/>
    <property type="match status" value="2"/>
</dbReference>
<dbReference type="Proteomes" id="UP000177418">
    <property type="component" value="Unassembled WGS sequence"/>
</dbReference>
<dbReference type="GO" id="GO:0005524">
    <property type="term" value="F:ATP binding"/>
    <property type="evidence" value="ECO:0007669"/>
    <property type="project" value="UniProtKB-KW"/>
</dbReference>
<dbReference type="InterPro" id="IPR012340">
    <property type="entry name" value="NA-bd_OB-fold"/>
</dbReference>
<reference evidence="10 11" key="1">
    <citation type="journal article" date="2016" name="Nat. Commun.">
        <title>Thousands of microbial genomes shed light on interconnected biogeochemical processes in an aquifer system.</title>
        <authorList>
            <person name="Anantharaman K."/>
            <person name="Brown C.T."/>
            <person name="Hug L.A."/>
            <person name="Sharon I."/>
            <person name="Castelle C.J."/>
            <person name="Probst A.J."/>
            <person name="Thomas B.C."/>
            <person name="Singh A."/>
            <person name="Wilkins M.J."/>
            <person name="Karaoz U."/>
            <person name="Brodie E.L."/>
            <person name="Williams K.H."/>
            <person name="Hubbard S.S."/>
            <person name="Banfield J.F."/>
        </authorList>
    </citation>
    <scope>NUCLEOTIDE SEQUENCE [LARGE SCALE GENOMIC DNA]</scope>
</reference>
<evidence type="ECO:0000313" key="11">
    <source>
        <dbReference type="Proteomes" id="UP000177418"/>
    </source>
</evidence>
<dbReference type="InterPro" id="IPR014001">
    <property type="entry name" value="Helicase_ATP-bd"/>
</dbReference>
<keyword evidence="4" id="KW-0347">Helicase</keyword>
<comment type="caution">
    <text evidence="10">The sequence shown here is derived from an EMBL/GenBank/DDBJ whole genome shotgun (WGS) entry which is preliminary data.</text>
</comment>
<accession>A0A1F7JBY0</accession>
<dbReference type="AlphaFoldDB" id="A0A1F7JBY0"/>
<dbReference type="SMART" id="SM00487">
    <property type="entry name" value="DEXDc"/>
    <property type="match status" value="1"/>
</dbReference>
<dbReference type="Pfam" id="PF01336">
    <property type="entry name" value="tRNA_anti-codon"/>
    <property type="match status" value="1"/>
</dbReference>
<organism evidence="10 11">
    <name type="scientific">Candidatus Roizmanbacteria bacterium RIFCSPLOWO2_02_FULL_36_11</name>
    <dbReference type="NCBI Taxonomy" id="1802071"/>
    <lineage>
        <taxon>Bacteria</taxon>
        <taxon>Candidatus Roizmaniibacteriota</taxon>
    </lineage>
</organism>
<dbReference type="GO" id="GO:0006281">
    <property type="term" value="P:DNA repair"/>
    <property type="evidence" value="ECO:0007669"/>
    <property type="project" value="UniProtKB-KW"/>
</dbReference>
<evidence type="ECO:0000259" key="9">
    <source>
        <dbReference type="PROSITE" id="PS51194"/>
    </source>
</evidence>
<dbReference type="SUPFAM" id="SSF52540">
    <property type="entry name" value="P-loop containing nucleoside triphosphate hydrolases"/>
    <property type="match status" value="2"/>
</dbReference>
<dbReference type="Pfam" id="PF19833">
    <property type="entry name" value="RecG_dom3_C"/>
    <property type="match status" value="1"/>
</dbReference>
<evidence type="ECO:0000256" key="3">
    <source>
        <dbReference type="ARBA" id="ARBA00022801"/>
    </source>
</evidence>
<gene>
    <name evidence="10" type="ORF">A3H78_02025</name>
</gene>
<dbReference type="GO" id="GO:0003678">
    <property type="term" value="F:DNA helicase activity"/>
    <property type="evidence" value="ECO:0007669"/>
    <property type="project" value="TreeGrafter"/>
</dbReference>
<dbReference type="GO" id="GO:0003677">
    <property type="term" value="F:DNA binding"/>
    <property type="evidence" value="ECO:0007669"/>
    <property type="project" value="UniProtKB-KW"/>
</dbReference>
<dbReference type="PROSITE" id="PS51192">
    <property type="entry name" value="HELICASE_ATP_BIND_1"/>
    <property type="match status" value="1"/>
</dbReference>
<dbReference type="SMART" id="SM00490">
    <property type="entry name" value="HELICc"/>
    <property type="match status" value="1"/>
</dbReference>
<dbReference type="InterPro" id="IPR045562">
    <property type="entry name" value="RecG_dom3_C"/>
</dbReference>
<proteinExistence type="predicted"/>
<keyword evidence="5" id="KW-0067">ATP-binding</keyword>
<dbReference type="GO" id="GO:0016787">
    <property type="term" value="F:hydrolase activity"/>
    <property type="evidence" value="ECO:0007669"/>
    <property type="project" value="UniProtKB-KW"/>
</dbReference>
<dbReference type="SUPFAM" id="SSF50249">
    <property type="entry name" value="Nucleic acid-binding proteins"/>
    <property type="match status" value="1"/>
</dbReference>
<evidence type="ECO:0000256" key="7">
    <source>
        <dbReference type="ARBA" id="ARBA00023204"/>
    </source>
</evidence>
<keyword evidence="6" id="KW-0238">DNA-binding</keyword>
<dbReference type="CDD" id="cd04488">
    <property type="entry name" value="RecG_wedge_OBF"/>
    <property type="match status" value="1"/>
</dbReference>
<dbReference type="InterPro" id="IPR027417">
    <property type="entry name" value="P-loop_NTPase"/>
</dbReference>
<dbReference type="Pfam" id="PF00270">
    <property type="entry name" value="DEAD"/>
    <property type="match status" value="1"/>
</dbReference>
<dbReference type="Gene3D" id="2.40.50.140">
    <property type="entry name" value="Nucleic acid-binding proteins"/>
    <property type="match status" value="1"/>
</dbReference>
<evidence type="ECO:0000259" key="8">
    <source>
        <dbReference type="PROSITE" id="PS51192"/>
    </source>
</evidence>
<feature type="domain" description="Helicase ATP-binding" evidence="8">
    <location>
        <begin position="293"/>
        <end position="445"/>
    </location>
</feature>
<evidence type="ECO:0000256" key="6">
    <source>
        <dbReference type="ARBA" id="ARBA00023125"/>
    </source>
</evidence>
<feature type="domain" description="Helicase C-terminal" evidence="9">
    <location>
        <begin position="464"/>
        <end position="628"/>
    </location>
</feature>
<keyword evidence="7" id="KW-0234">DNA repair</keyword>
<dbReference type="PANTHER" id="PTHR47964:SF1">
    <property type="entry name" value="ATP-DEPENDENT DNA HELICASE HOMOLOG RECG, CHLOROPLASTIC"/>
    <property type="match status" value="1"/>
</dbReference>
<dbReference type="EMBL" id="MGAV01000024">
    <property type="protein sequence ID" value="OGK53138.1"/>
    <property type="molecule type" value="Genomic_DNA"/>
</dbReference>
<protein>
    <recommendedName>
        <fullName evidence="12">DNA helicase</fullName>
    </recommendedName>
</protein>
<keyword evidence="3" id="KW-0378">Hydrolase</keyword>
<evidence type="ECO:0000256" key="1">
    <source>
        <dbReference type="ARBA" id="ARBA00022741"/>
    </source>
</evidence>
<keyword evidence="2" id="KW-0227">DNA damage</keyword>
<evidence type="ECO:0000256" key="5">
    <source>
        <dbReference type="ARBA" id="ARBA00022840"/>
    </source>
</evidence>
<dbReference type="InterPro" id="IPR004365">
    <property type="entry name" value="NA-bd_OB_tRNA"/>
</dbReference>
<dbReference type="InterPro" id="IPR011545">
    <property type="entry name" value="DEAD/DEAH_box_helicase_dom"/>
</dbReference>
<dbReference type="PANTHER" id="PTHR47964">
    <property type="entry name" value="ATP-DEPENDENT DNA HELICASE HOMOLOG RECG, CHLOROPLASTIC"/>
    <property type="match status" value="1"/>
</dbReference>
<evidence type="ECO:0000256" key="4">
    <source>
        <dbReference type="ARBA" id="ARBA00022806"/>
    </source>
</evidence>
<keyword evidence="1" id="KW-0547">Nucleotide-binding</keyword>